<dbReference type="EC" id="2.3.2.13" evidence="7"/>
<dbReference type="GO" id="GO:0003810">
    <property type="term" value="F:protein-glutamine gamma-glutamyltransferase activity"/>
    <property type="evidence" value="ECO:0007669"/>
    <property type="project" value="UniProtKB-EC"/>
</dbReference>
<evidence type="ECO:0000256" key="7">
    <source>
        <dbReference type="ARBA" id="ARBA00024222"/>
    </source>
</evidence>
<dbReference type="InterPro" id="IPR001102">
    <property type="entry name" value="Transglutaminase_N"/>
</dbReference>
<dbReference type="PANTHER" id="PTHR45845:SF2">
    <property type="entry name" value="RIKEN CDNA D630003M21 GENE"/>
    <property type="match status" value="1"/>
</dbReference>
<dbReference type="Pfam" id="PF22697">
    <property type="entry name" value="SOS1_NGEF_PH"/>
    <property type="match status" value="1"/>
</dbReference>
<evidence type="ECO:0000256" key="6">
    <source>
        <dbReference type="ARBA" id="ARBA00023315"/>
    </source>
</evidence>
<gene>
    <name evidence="11" type="ORF">KC01_LOCUS35289</name>
</gene>
<dbReference type="InterPro" id="IPR055251">
    <property type="entry name" value="SOS1_NGEF_PH"/>
</dbReference>
<dbReference type="Gene3D" id="1.20.900.10">
    <property type="entry name" value="Dbl homology (DH) domain"/>
    <property type="match status" value="1"/>
</dbReference>
<evidence type="ECO:0000256" key="2">
    <source>
        <dbReference type="ARBA" id="ARBA00005968"/>
    </source>
</evidence>
<comment type="similarity">
    <text evidence="2">Belongs to the transglutaminase superfamily. Transglutaminase family.</text>
</comment>
<protein>
    <recommendedName>
        <fullName evidence="7">protein-glutamine gamma-glutamyltransferase</fullName>
        <ecNumber evidence="7">2.3.2.13</ecNumber>
    </recommendedName>
</protein>
<feature type="compositionally biased region" description="Basic and acidic residues" evidence="8">
    <location>
        <begin position="1540"/>
        <end position="1550"/>
    </location>
</feature>
<proteinExistence type="inferred from homology"/>
<organism evidence="11 12">
    <name type="scientific">Knipowitschia caucasica</name>
    <name type="common">Caucasian dwarf goby</name>
    <name type="synonym">Pomatoschistus caucasicus</name>
    <dbReference type="NCBI Taxonomy" id="637954"/>
    <lineage>
        <taxon>Eukaryota</taxon>
        <taxon>Metazoa</taxon>
        <taxon>Chordata</taxon>
        <taxon>Craniata</taxon>
        <taxon>Vertebrata</taxon>
        <taxon>Euteleostomi</taxon>
        <taxon>Actinopterygii</taxon>
        <taxon>Neopterygii</taxon>
        <taxon>Teleostei</taxon>
        <taxon>Neoteleostei</taxon>
        <taxon>Acanthomorphata</taxon>
        <taxon>Gobiaria</taxon>
        <taxon>Gobiiformes</taxon>
        <taxon>Gobioidei</taxon>
        <taxon>Gobiidae</taxon>
        <taxon>Gobiinae</taxon>
        <taxon>Knipowitschia</taxon>
    </lineage>
</organism>
<dbReference type="GO" id="GO:0005085">
    <property type="term" value="F:guanyl-nucleotide exchange factor activity"/>
    <property type="evidence" value="ECO:0007669"/>
    <property type="project" value="InterPro"/>
</dbReference>
<dbReference type="InterPro" id="IPR001849">
    <property type="entry name" value="PH_domain"/>
</dbReference>
<dbReference type="Pfam" id="PF01841">
    <property type="entry name" value="Transglut_core"/>
    <property type="match status" value="1"/>
</dbReference>
<keyword evidence="3" id="KW-0808">Transferase</keyword>
<evidence type="ECO:0000259" key="9">
    <source>
        <dbReference type="PROSITE" id="PS50003"/>
    </source>
</evidence>
<dbReference type="InterPro" id="IPR036238">
    <property type="entry name" value="Transglutaminase_C_sf"/>
</dbReference>
<dbReference type="PROSITE" id="PS50003">
    <property type="entry name" value="PH_DOMAIN"/>
    <property type="match status" value="1"/>
</dbReference>
<dbReference type="InterPro" id="IPR038765">
    <property type="entry name" value="Papain-like_cys_pep_sf"/>
</dbReference>
<dbReference type="PROSITE" id="PS50010">
    <property type="entry name" value="DH_2"/>
    <property type="match status" value="1"/>
</dbReference>
<dbReference type="InterPro" id="IPR013808">
    <property type="entry name" value="Transglutaminase_AS"/>
</dbReference>
<dbReference type="InterPro" id="IPR002931">
    <property type="entry name" value="Transglutaminase-like"/>
</dbReference>
<dbReference type="SUPFAM" id="SSF46966">
    <property type="entry name" value="Spectrin repeat"/>
    <property type="match status" value="1"/>
</dbReference>
<feature type="compositionally biased region" description="Polar residues" evidence="8">
    <location>
        <begin position="1527"/>
        <end position="1538"/>
    </location>
</feature>
<feature type="region of interest" description="Disordered" evidence="8">
    <location>
        <begin position="507"/>
        <end position="559"/>
    </location>
</feature>
<reference evidence="11 12" key="1">
    <citation type="submission" date="2024-04" db="EMBL/GenBank/DDBJ databases">
        <authorList>
            <person name="Waldvogel A.-M."/>
            <person name="Schoenle A."/>
        </authorList>
    </citation>
    <scope>NUCLEOTIDE SEQUENCE [LARGE SCALE GENOMIC DNA]</scope>
</reference>
<dbReference type="InterPro" id="IPR014756">
    <property type="entry name" value="Ig_E-set"/>
</dbReference>
<evidence type="ECO:0000313" key="11">
    <source>
        <dbReference type="EMBL" id="CAL1608339.1"/>
    </source>
</evidence>
<accession>A0AAV2M4U7</accession>
<dbReference type="InterPro" id="IPR000219">
    <property type="entry name" value="DH_dom"/>
</dbReference>
<keyword evidence="4" id="KW-0479">Metal-binding</keyword>
<dbReference type="FunFam" id="2.60.40.10:FF:000090">
    <property type="entry name" value="Protein-glutamine gamma-glutamyltransferase 2"/>
    <property type="match status" value="1"/>
</dbReference>
<dbReference type="PROSITE" id="PS00547">
    <property type="entry name" value="TRANSGLUTAMINASES"/>
    <property type="match status" value="1"/>
</dbReference>
<dbReference type="Proteomes" id="UP001497482">
    <property type="component" value="Chromosome 6"/>
</dbReference>
<sequence>MDSLDSSIQSALSSLFPPFDLTAPVVLSQLFKTIEERYHGDALHCLLDFLIPAKHVLESVQQAACAGFCDVVFRCEGWPLCLHDQTVVQLAPVNPLLLRPGDFYLQVAPFGDQAARIVLKSLLEDGCREVEETPIPETSYPMIFTLEWLQELNEGRHGAPLSRCLLCTDQGVVKLPWDKIAVPEFLDKPKPAPTPPPVCPDPEPKRFAQHAKFSSSTLPLEMHHNAKYRMSASLRHPHYSSRVIKPDKKAKAQPKPVGWVSPNTWDRPTEKGIEGDYVDLVEIAKERERLDKKDRKVHPGLIKAFRPPQPKLGTQCLTATLQYSESPFAQCGVSDEDLKNRYRESYVAALTNPVALEKGNLDMLSSLDELKYLDEMEKLSIARSDFSAGLGTSFELSKPDVRNQELCQFKAFCEPATVKYASHLKDLKKASENVASLCTNDAAMKEDFDLDSSMALPDVPSASDGEILGTSEMRSVSVVSENDIGTLPVHNRSGSDIGLEVTEEVKSFGQKETEAWEETKPGPGTEEPRNSPETELVPSAPEPPEAVCTQPSAPPQEGAVTSAPALLELGLICLTGGRDRAGRAVVEVHGDRGEWSLPLVSADTICDLLLYLHSLPRREVSDLGLTVVINSRKKPPPPQFFQALLMAQEQTLHTVHCIVLFVEKDSSPRHEKLSGLQMDLVSSLKSLNKTVESSELSVELGGTCVYSHQHWLHLHQRMVSFMSDLKEADDLLQRAIQTVEGARRLDTAQEVALCVQEQRALMLDVLRDPGLMSLQREGGSVLARIRKDQPRFKHSHDYRDWLETSTRLYNSVEEKLHSLVMKSNRSLQHLDSLLQLRQADNCVSEIGGWLSSEAEDVLKESWPLEETLSAAEEALQHFTDFIHQARQKQDESSKLMKSAVKVLQSTAEPSPATEVLQTLVSTFQSNMADFMVRAERRHRDLQTLVQVYSFCEQASSFADSCSCVLSQLDPTCPSSQLHMYQAKLGTEFCTSRFQSIKSLIPSLTPGAARVWNAAWERRQRLQQFLDELRKQCTDSSAENEGSGQSSQEIKSSPREESQKSGRKLSLPCHGTDDSGRVGGGEGGGPRGPERHPLLKNGSNVQRLGCILAELLSTEREYVRALGLVIEQYCPELDRSDVPQGLRGQKGALFSNLEKIHDFHKHLFLPELERCVDEPSRVGRCFLTHRDSFALYALYSKNKPVSDRLLISHGKTFFKQKQYSLRDRMDLWSYLLKPVQRISKYSLLLQDVLRECDQQGAKEEVRQALDVVQLQLRHGNNLLAMDAIQHCDVNLKEQGALIRQDEFLVTFRKKKCFRHVFLFQELILFSKTRKTEVGNETYQYKQSFKTCDVGLTQNSGDSGLCFEIWFRKRKLQDTFTLQAETRGLKEDWTRDLEKILWDQALHNKEVRMRERVFLGLGNKPFKDIQPSDAAINSRAVNCGPLGKDSRAASLCSFSSAGSRDALPVMRQKSIGSCSSSSSSSSSGRGSLSPRLYVSAPQGGAVRDELEQDGQYLLLESSWCEESTEGDDTSSLCSSVSTVKHPQAESEGERVGRGPSEPSKAAEPRSLCTRLPQHLEDLHITHRTQRTITPPTDTDMAQELLIERVDLECEFNNVDHRTDLNGIERLIVRRGQAFTIQLHLRPESTRETGANSLTCVAETGPQPSEQYGTRAVFGLSPSLDTSRWSAAVTCPPVDILTLSLCADPNAPIGRYTLRLGSSTEIQLILLFNPWCSGDAVYMEREEDLTEYVLTQDGLIFRGSSSYPIATPWNFGQFESGILDMCLRILDMNPKCLANPGKDHSGRRNPIYVSRVLSAMVNCNDDRGVLKGNWNDTFDGGVSPMFWKGSLDILRRWDTSACAPVKYGQCWVFAAVACTVSRALGIPCRVVTNFASAHDSNANLLIERYINESGNSISVVNSRGRRIGSEMIWNYHCWVEGWMTRPDLKRVEFNGWQAFDPTPQELSDRVYCCGPVPVQAIKEGELTSKYDAPFVFAEVNADVITIMMREDGSQKEVTNRTVVGQNISTKRVCSDDREDITHQYKYPEGSEEEREAFKRAEHQNKLNKQPEQGGGLQLTIKLSADMKKGYDFDVFALVTNGTHSEKSCRLVFGSCAVSYTGVLGGNCGFKDLLNVELPPGGEMRVPLKLNYSKYCSELTEDNLIRLAALLMDHSTGQVLMTTRTIVLDNPEIKVRILGEPKENRKLAAEITLKNPLPQRLENCCFSIEGANLTGGGVICERLGHCVEPGQEAKAKIYFTPSRSGLRKLVVDFDSSQLCHVKGYRNVIIGK</sequence>
<comment type="cofactor">
    <cofactor evidence="1">
        <name>Ca(2+)</name>
        <dbReference type="ChEBI" id="CHEBI:29108"/>
    </cofactor>
</comment>
<dbReference type="SUPFAM" id="SSF81296">
    <property type="entry name" value="E set domains"/>
    <property type="match status" value="1"/>
</dbReference>
<feature type="compositionally biased region" description="Gly residues" evidence="8">
    <location>
        <begin position="1076"/>
        <end position="1086"/>
    </location>
</feature>
<evidence type="ECO:0000256" key="1">
    <source>
        <dbReference type="ARBA" id="ARBA00001913"/>
    </source>
</evidence>
<dbReference type="SUPFAM" id="SSF49309">
    <property type="entry name" value="Transglutaminase, two C-terminal domains"/>
    <property type="match status" value="2"/>
</dbReference>
<dbReference type="SUPFAM" id="SSF50729">
    <property type="entry name" value="PH domain-like"/>
    <property type="match status" value="1"/>
</dbReference>
<keyword evidence="12" id="KW-1185">Reference proteome</keyword>
<feature type="compositionally biased region" description="Polar residues" evidence="8">
    <location>
        <begin position="1033"/>
        <end position="1050"/>
    </location>
</feature>
<dbReference type="InterPro" id="IPR036985">
    <property type="entry name" value="Transglutaminase-like_sf"/>
</dbReference>
<dbReference type="Pfam" id="PF00868">
    <property type="entry name" value="Transglut_N"/>
    <property type="match status" value="1"/>
</dbReference>
<feature type="region of interest" description="Disordered" evidence="8">
    <location>
        <begin position="1467"/>
        <end position="1491"/>
    </location>
</feature>
<keyword evidence="6" id="KW-0012">Acyltransferase</keyword>
<evidence type="ECO:0000313" key="12">
    <source>
        <dbReference type="Proteomes" id="UP001497482"/>
    </source>
</evidence>
<dbReference type="GO" id="GO:0046872">
    <property type="term" value="F:metal ion binding"/>
    <property type="evidence" value="ECO:0007669"/>
    <property type="project" value="UniProtKB-KW"/>
</dbReference>
<dbReference type="Pfam" id="PF00927">
    <property type="entry name" value="Transglut_C"/>
    <property type="match status" value="2"/>
</dbReference>
<dbReference type="InterPro" id="IPR052231">
    <property type="entry name" value="Rho_GEF_signaling-related"/>
</dbReference>
<dbReference type="PANTHER" id="PTHR45845">
    <property type="entry name" value="RHO GUANINE NUCLEOTIDE EXCHANGE FACTOR-RELATED"/>
    <property type="match status" value="1"/>
</dbReference>
<feature type="region of interest" description="Disordered" evidence="8">
    <location>
        <begin position="1032"/>
        <end position="1095"/>
    </location>
</feature>
<dbReference type="Gene3D" id="2.30.29.30">
    <property type="entry name" value="Pleckstrin-homology domain (PH domain)/Phosphotyrosine-binding domain (PTB)"/>
    <property type="match status" value="1"/>
</dbReference>
<evidence type="ECO:0000256" key="8">
    <source>
        <dbReference type="SAM" id="MobiDB-lite"/>
    </source>
</evidence>
<feature type="compositionally biased region" description="Basic and acidic residues" evidence="8">
    <location>
        <begin position="507"/>
        <end position="532"/>
    </location>
</feature>
<dbReference type="Pfam" id="PF00621">
    <property type="entry name" value="RhoGEF"/>
    <property type="match status" value="1"/>
</dbReference>
<evidence type="ECO:0000259" key="10">
    <source>
        <dbReference type="PROSITE" id="PS50010"/>
    </source>
</evidence>
<dbReference type="InterPro" id="IPR035899">
    <property type="entry name" value="DBL_dom_sf"/>
</dbReference>
<feature type="region of interest" description="Disordered" evidence="8">
    <location>
        <begin position="1523"/>
        <end position="1564"/>
    </location>
</feature>
<dbReference type="Gene3D" id="3.90.260.10">
    <property type="entry name" value="Transglutaminase-like"/>
    <property type="match status" value="1"/>
</dbReference>
<dbReference type="InterPro" id="IPR008958">
    <property type="entry name" value="Transglutaminase_C"/>
</dbReference>
<dbReference type="SUPFAM" id="SSF54001">
    <property type="entry name" value="Cysteine proteinases"/>
    <property type="match status" value="1"/>
</dbReference>
<dbReference type="Gene3D" id="1.20.58.60">
    <property type="match status" value="1"/>
</dbReference>
<dbReference type="FunFam" id="3.90.260.10:FF:000001">
    <property type="entry name" value="Protein-glutamine gamma-glutamyltransferase 2"/>
    <property type="match status" value="1"/>
</dbReference>
<dbReference type="SMART" id="SM00325">
    <property type="entry name" value="RhoGEF"/>
    <property type="match status" value="1"/>
</dbReference>
<keyword evidence="5" id="KW-0106">Calcium</keyword>
<dbReference type="SUPFAM" id="SSF48065">
    <property type="entry name" value="DBL homology domain (DH-domain)"/>
    <property type="match status" value="1"/>
</dbReference>
<dbReference type="InterPro" id="IPR011993">
    <property type="entry name" value="PH-like_dom_sf"/>
</dbReference>
<evidence type="ECO:0000256" key="5">
    <source>
        <dbReference type="ARBA" id="ARBA00022837"/>
    </source>
</evidence>
<feature type="compositionally biased region" description="Low complexity" evidence="8">
    <location>
        <begin position="1468"/>
        <end position="1487"/>
    </location>
</feature>
<dbReference type="CDD" id="cd00160">
    <property type="entry name" value="RhoGEF"/>
    <property type="match status" value="1"/>
</dbReference>
<dbReference type="Gene3D" id="2.60.40.10">
    <property type="entry name" value="Immunoglobulins"/>
    <property type="match status" value="3"/>
</dbReference>
<dbReference type="InterPro" id="IPR013783">
    <property type="entry name" value="Ig-like_fold"/>
</dbReference>
<evidence type="ECO:0000256" key="3">
    <source>
        <dbReference type="ARBA" id="ARBA00022679"/>
    </source>
</evidence>
<feature type="domain" description="PH" evidence="9">
    <location>
        <begin position="1289"/>
        <end position="1396"/>
    </location>
</feature>
<evidence type="ECO:0000256" key="4">
    <source>
        <dbReference type="ARBA" id="ARBA00022723"/>
    </source>
</evidence>
<dbReference type="EMBL" id="OZ035828">
    <property type="protein sequence ID" value="CAL1608339.1"/>
    <property type="molecule type" value="Genomic_DNA"/>
</dbReference>
<dbReference type="SMART" id="SM00460">
    <property type="entry name" value="TGc"/>
    <property type="match status" value="1"/>
</dbReference>
<feature type="domain" description="DH" evidence="10">
    <location>
        <begin position="1102"/>
        <end position="1277"/>
    </location>
</feature>
<dbReference type="CDD" id="cd13242">
    <property type="entry name" value="PH_puratrophin-1"/>
    <property type="match status" value="1"/>
</dbReference>
<dbReference type="GO" id="GO:0007399">
    <property type="term" value="P:nervous system development"/>
    <property type="evidence" value="ECO:0007669"/>
    <property type="project" value="UniProtKB-ARBA"/>
</dbReference>
<dbReference type="SMART" id="SM00233">
    <property type="entry name" value="PH"/>
    <property type="match status" value="1"/>
</dbReference>
<name>A0AAV2M4U7_KNICA</name>